<name>A0ABV7BNA0_9PROT</name>
<keyword evidence="3" id="KW-1185">Reference proteome</keyword>
<dbReference type="InterPro" id="IPR003848">
    <property type="entry name" value="DUF218"/>
</dbReference>
<proteinExistence type="predicted"/>
<dbReference type="PANTHER" id="PTHR30336">
    <property type="entry name" value="INNER MEMBRANE PROTEIN, PROBABLE PERMEASE"/>
    <property type="match status" value="1"/>
</dbReference>
<organism evidence="2 3">
    <name type="scientific">Falsiroseomonas tokyonensis</name>
    <dbReference type="NCBI Taxonomy" id="430521"/>
    <lineage>
        <taxon>Bacteria</taxon>
        <taxon>Pseudomonadati</taxon>
        <taxon>Pseudomonadota</taxon>
        <taxon>Alphaproteobacteria</taxon>
        <taxon>Acetobacterales</taxon>
        <taxon>Roseomonadaceae</taxon>
        <taxon>Falsiroseomonas</taxon>
    </lineage>
</organism>
<accession>A0ABV7BNA0</accession>
<protein>
    <submittedName>
        <fullName evidence="2">YdcF family protein</fullName>
    </submittedName>
</protein>
<evidence type="ECO:0000313" key="3">
    <source>
        <dbReference type="Proteomes" id="UP001595420"/>
    </source>
</evidence>
<dbReference type="Proteomes" id="UP001595420">
    <property type="component" value="Unassembled WGS sequence"/>
</dbReference>
<evidence type="ECO:0000313" key="2">
    <source>
        <dbReference type="EMBL" id="MFC2999057.1"/>
    </source>
</evidence>
<comment type="caution">
    <text evidence="2">The sequence shown here is derived from an EMBL/GenBank/DDBJ whole genome shotgun (WGS) entry which is preliminary data.</text>
</comment>
<reference evidence="3" key="1">
    <citation type="journal article" date="2019" name="Int. J. Syst. Evol. Microbiol.">
        <title>The Global Catalogue of Microorganisms (GCM) 10K type strain sequencing project: providing services to taxonomists for standard genome sequencing and annotation.</title>
        <authorList>
            <consortium name="The Broad Institute Genomics Platform"/>
            <consortium name="The Broad Institute Genome Sequencing Center for Infectious Disease"/>
            <person name="Wu L."/>
            <person name="Ma J."/>
        </authorList>
    </citation>
    <scope>NUCLEOTIDE SEQUENCE [LARGE SCALE GENOMIC DNA]</scope>
    <source>
        <strain evidence="3">CGMCC 1.16855</strain>
    </source>
</reference>
<dbReference type="PANTHER" id="PTHR30336:SF20">
    <property type="entry name" value="DUF218 DOMAIN-CONTAINING PROTEIN"/>
    <property type="match status" value="1"/>
</dbReference>
<sequence length="170" mass="18470">MSQAAVIILGAAVRPDGSASPALRARVQAARAWGERQTPPALYIPTGAIGRHPPAECVVMTAILMEAGVPEDRIHQEPTGTDTFSSALACIALLRRIGHRGEVRLATHRYHLPRCLALFRLAGVRARGVPPPAGPSETGQPRRWAWRLREVPALPYDAALMVWARLRGRV</sequence>
<dbReference type="RefSeq" id="WP_216834829.1">
    <property type="nucleotide sequence ID" value="NZ_JAFNJS010000001.1"/>
</dbReference>
<gene>
    <name evidence="2" type="ORF">ACFOD3_04070</name>
</gene>
<dbReference type="CDD" id="cd06259">
    <property type="entry name" value="YdcF-like"/>
    <property type="match status" value="1"/>
</dbReference>
<dbReference type="InterPro" id="IPR051599">
    <property type="entry name" value="Cell_Envelope_Assoc"/>
</dbReference>
<evidence type="ECO:0000259" key="1">
    <source>
        <dbReference type="Pfam" id="PF02698"/>
    </source>
</evidence>
<feature type="domain" description="DUF218" evidence="1">
    <location>
        <begin position="5"/>
        <end position="135"/>
    </location>
</feature>
<dbReference type="Pfam" id="PF02698">
    <property type="entry name" value="DUF218"/>
    <property type="match status" value="1"/>
</dbReference>
<dbReference type="EMBL" id="JBHRSB010000001">
    <property type="protein sequence ID" value="MFC2999057.1"/>
    <property type="molecule type" value="Genomic_DNA"/>
</dbReference>